<evidence type="ECO:0000313" key="2">
    <source>
        <dbReference type="Proteomes" id="UP000054047"/>
    </source>
</evidence>
<accession>A0A0C2FWY0</accession>
<name>A0A0C2FWY0_9BILA</name>
<dbReference type="OrthoDB" id="5848975at2759"/>
<dbReference type="AlphaFoldDB" id="A0A0C2FWY0"/>
<proteinExistence type="predicted"/>
<dbReference type="Proteomes" id="UP000054047">
    <property type="component" value="Unassembled WGS sequence"/>
</dbReference>
<dbReference type="EMBL" id="KN753702">
    <property type="protein sequence ID" value="KIH49376.1"/>
    <property type="molecule type" value="Genomic_DNA"/>
</dbReference>
<protein>
    <submittedName>
        <fullName evidence="1">Uncharacterized protein</fullName>
    </submittedName>
</protein>
<keyword evidence="2" id="KW-1185">Reference proteome</keyword>
<gene>
    <name evidence="1" type="ORF">ANCDUO_20549</name>
</gene>
<organism evidence="1 2">
    <name type="scientific">Ancylostoma duodenale</name>
    <dbReference type="NCBI Taxonomy" id="51022"/>
    <lineage>
        <taxon>Eukaryota</taxon>
        <taxon>Metazoa</taxon>
        <taxon>Ecdysozoa</taxon>
        <taxon>Nematoda</taxon>
        <taxon>Chromadorea</taxon>
        <taxon>Rhabditida</taxon>
        <taxon>Rhabditina</taxon>
        <taxon>Rhabditomorpha</taxon>
        <taxon>Strongyloidea</taxon>
        <taxon>Ancylostomatidae</taxon>
        <taxon>Ancylostomatinae</taxon>
        <taxon>Ancylostoma</taxon>
    </lineage>
</organism>
<reference evidence="1 2" key="1">
    <citation type="submission" date="2013-12" db="EMBL/GenBank/DDBJ databases">
        <title>Draft genome of the parsitic nematode Ancylostoma duodenale.</title>
        <authorList>
            <person name="Mitreva M."/>
        </authorList>
    </citation>
    <scope>NUCLEOTIDE SEQUENCE [LARGE SCALE GENOMIC DNA]</scope>
    <source>
        <strain evidence="1 2">Zhejiang</strain>
    </source>
</reference>
<evidence type="ECO:0000313" key="1">
    <source>
        <dbReference type="EMBL" id="KIH49376.1"/>
    </source>
</evidence>
<sequence>MSEELLDTSLNLTTTVTPLLNRIFSNTSLGHRLLERLTLVNLRHTLYFITPYETAVPTVEQVPNYNVEVQ</sequence>